<dbReference type="AlphaFoldDB" id="A0A554VL73"/>
<dbReference type="Proteomes" id="UP000318833">
    <property type="component" value="Unassembled WGS sequence"/>
</dbReference>
<gene>
    <name evidence="2" type="ORF">FOF46_10395</name>
</gene>
<dbReference type="OrthoDB" id="1160428at2"/>
<dbReference type="RefSeq" id="WP_143916416.1">
    <property type="nucleotide sequence ID" value="NZ_CANLFO010000014.1"/>
</dbReference>
<reference evidence="2 3" key="1">
    <citation type="submission" date="2019-07" db="EMBL/GenBank/DDBJ databases">
        <title>The draft genome sequence of Aquimarina algiphila M91.</title>
        <authorList>
            <person name="Meng X."/>
        </authorList>
    </citation>
    <scope>NUCLEOTIDE SEQUENCE [LARGE SCALE GENOMIC DNA]</scope>
    <source>
        <strain evidence="2 3">M91</strain>
    </source>
</reference>
<keyword evidence="3" id="KW-1185">Reference proteome</keyword>
<accession>A0A554VL73</accession>
<evidence type="ECO:0000313" key="2">
    <source>
        <dbReference type="EMBL" id="TSE08873.1"/>
    </source>
</evidence>
<dbReference type="Gene3D" id="3.30.110.170">
    <property type="entry name" value="Protein of unknown function (DUF541), domain 1"/>
    <property type="match status" value="1"/>
</dbReference>
<sequence>MKKLVFILLLAITPSIAQENGKTLTVVGEANKQVEVSSYFLTISLKQIVADGYQQLEPKSLAEVQQMYSDKLKAIGVDFSKYSKNILYQLYASYSEVNDVAYYNYTSTSEEEIMKIIKQKMNGLTVVQVQADAKEKTNKEWANLTLTAVEDAKTKAQKAAEGLGKKLGEITKVVNSDTKAQYINMYKPDEIQKHLVTVTFTIE</sequence>
<evidence type="ECO:0000256" key="1">
    <source>
        <dbReference type="SAM" id="SignalP"/>
    </source>
</evidence>
<protein>
    <submittedName>
        <fullName evidence="2">DUF541 domain-containing protein</fullName>
    </submittedName>
</protein>
<keyword evidence="1" id="KW-0732">Signal</keyword>
<comment type="caution">
    <text evidence="2">The sequence shown here is derived from an EMBL/GenBank/DDBJ whole genome shotgun (WGS) entry which is preliminary data.</text>
</comment>
<evidence type="ECO:0000313" key="3">
    <source>
        <dbReference type="Proteomes" id="UP000318833"/>
    </source>
</evidence>
<name>A0A554VL73_9FLAO</name>
<organism evidence="2 3">
    <name type="scientific">Aquimarina algiphila</name>
    <dbReference type="NCBI Taxonomy" id="2047982"/>
    <lineage>
        <taxon>Bacteria</taxon>
        <taxon>Pseudomonadati</taxon>
        <taxon>Bacteroidota</taxon>
        <taxon>Flavobacteriia</taxon>
        <taxon>Flavobacteriales</taxon>
        <taxon>Flavobacteriaceae</taxon>
        <taxon>Aquimarina</taxon>
    </lineage>
</organism>
<dbReference type="Pfam" id="PF04402">
    <property type="entry name" value="SIMPL"/>
    <property type="match status" value="1"/>
</dbReference>
<feature type="signal peptide" evidence="1">
    <location>
        <begin position="1"/>
        <end position="17"/>
    </location>
</feature>
<dbReference type="InterPro" id="IPR007497">
    <property type="entry name" value="SIMPL/DUF541"/>
</dbReference>
<feature type="chain" id="PRO_5021962705" evidence="1">
    <location>
        <begin position="18"/>
        <end position="203"/>
    </location>
</feature>
<dbReference type="EMBL" id="VLNR01000018">
    <property type="protein sequence ID" value="TSE08873.1"/>
    <property type="molecule type" value="Genomic_DNA"/>
</dbReference>
<proteinExistence type="predicted"/>